<evidence type="ECO:0000256" key="5">
    <source>
        <dbReference type="ARBA" id="ARBA00023004"/>
    </source>
</evidence>
<dbReference type="EMBL" id="GDKW01003443">
    <property type="protein sequence ID" value="JAI53152.1"/>
    <property type="molecule type" value="mRNA"/>
</dbReference>
<dbReference type="GO" id="GO:0005576">
    <property type="term" value="C:extracellular region"/>
    <property type="evidence" value="ECO:0007669"/>
    <property type="project" value="InterPro"/>
</dbReference>
<dbReference type="GO" id="GO:0046872">
    <property type="term" value="F:metal ion binding"/>
    <property type="evidence" value="ECO:0007669"/>
    <property type="project" value="UniProtKB-KW"/>
</dbReference>
<evidence type="ECO:0000259" key="7">
    <source>
        <dbReference type="PROSITE" id="PS01033"/>
    </source>
</evidence>
<evidence type="ECO:0000256" key="4">
    <source>
        <dbReference type="ARBA" id="ARBA00022723"/>
    </source>
</evidence>
<name>A0A0N7Z8G1_9HEMI</name>
<evidence type="ECO:0000256" key="1">
    <source>
        <dbReference type="ARBA" id="ARBA00022448"/>
    </source>
</evidence>
<reference evidence="8" key="1">
    <citation type="journal article" date="2016" name="PLoS Negl. Trop. Dis.">
        <title>A Deep Insight into the Sialome of Rhodnius neglectus, a Vector of Chagas Disease.</title>
        <authorList>
            <person name="Santiago P.B."/>
            <person name="Assumpcao T.C."/>
            <person name="Araujo C.N."/>
            <person name="Bastos I.M."/>
            <person name="Neves D."/>
            <person name="Silva I.G."/>
            <person name="Charneau S."/>
            <person name="Queiroz R.M."/>
            <person name="Raiol T."/>
            <person name="Oliveira J.V."/>
            <person name="Sousa M.V."/>
            <person name="Calvo E."/>
            <person name="Ribeiro J.M."/>
            <person name="Santana J.M."/>
        </authorList>
    </citation>
    <scope>NUCLEOTIDE SEQUENCE</scope>
    <source>
        <tissue evidence="8">Salivary glands</tissue>
    </source>
</reference>
<dbReference type="GO" id="GO:0005344">
    <property type="term" value="F:oxygen carrier activity"/>
    <property type="evidence" value="ECO:0007669"/>
    <property type="project" value="UniProtKB-KW"/>
</dbReference>
<dbReference type="Gene3D" id="1.10.490.10">
    <property type="entry name" value="Globins"/>
    <property type="match status" value="1"/>
</dbReference>
<keyword evidence="4" id="KW-0479">Metal-binding</keyword>
<evidence type="ECO:0000313" key="8">
    <source>
        <dbReference type="EMBL" id="JAI53152.1"/>
    </source>
</evidence>
<dbReference type="InterPro" id="IPR009050">
    <property type="entry name" value="Globin-like_sf"/>
</dbReference>
<protein>
    <submittedName>
        <fullName evidence="8">Putative hemoglobin-like flavoprotein</fullName>
    </submittedName>
</protein>
<evidence type="ECO:0000256" key="3">
    <source>
        <dbReference type="ARBA" id="ARBA00022621"/>
    </source>
</evidence>
<organism evidence="8">
    <name type="scientific">Rhodnius neglectus</name>
    <dbReference type="NCBI Taxonomy" id="72488"/>
    <lineage>
        <taxon>Eukaryota</taxon>
        <taxon>Metazoa</taxon>
        <taxon>Ecdysozoa</taxon>
        <taxon>Arthropoda</taxon>
        <taxon>Hexapoda</taxon>
        <taxon>Insecta</taxon>
        <taxon>Pterygota</taxon>
        <taxon>Neoptera</taxon>
        <taxon>Paraneoptera</taxon>
        <taxon>Hemiptera</taxon>
        <taxon>Heteroptera</taxon>
        <taxon>Panheteroptera</taxon>
        <taxon>Cimicomorpha</taxon>
        <taxon>Reduviidae</taxon>
        <taxon>Triatominae</taxon>
        <taxon>Rhodnius</taxon>
    </lineage>
</organism>
<dbReference type="PANTHER" id="PTHR47217">
    <property type="entry name" value="GLOBIN-LIKE PROTEIN"/>
    <property type="match status" value="1"/>
</dbReference>
<keyword evidence="1 6" id="KW-0813">Transport</keyword>
<dbReference type="InterPro" id="IPR012292">
    <property type="entry name" value="Globin/Proto"/>
</dbReference>
<dbReference type="PANTHER" id="PTHR47217:SF1">
    <property type="entry name" value="GLOBIN-LIKE PROTEIN"/>
    <property type="match status" value="1"/>
</dbReference>
<dbReference type="InterPro" id="IPR000971">
    <property type="entry name" value="Globin"/>
</dbReference>
<sequence>IIQDCGVSKEGIAAVRKTWEPVYKDKENSGVFLFQVLFELHPDFEKYFARFKSEGAKSLFDNPMFLFHVKHKVMDSLNEVIDNLENDERLLKILKSVASNHKKRNIKKEEFVTLGKVVLETLRRALGTAMNPEVEDAWTKVIDCAMSAIGKVTG</sequence>
<dbReference type="CDD" id="cd01040">
    <property type="entry name" value="Mb-like"/>
    <property type="match status" value="1"/>
</dbReference>
<evidence type="ECO:0000256" key="6">
    <source>
        <dbReference type="RuleBase" id="RU000356"/>
    </source>
</evidence>
<comment type="similarity">
    <text evidence="6">Belongs to the globin family.</text>
</comment>
<evidence type="ECO:0000256" key="2">
    <source>
        <dbReference type="ARBA" id="ARBA00022617"/>
    </source>
</evidence>
<keyword evidence="3 6" id="KW-0561">Oxygen transport</keyword>
<dbReference type="PROSITE" id="PS01033">
    <property type="entry name" value="GLOBIN"/>
    <property type="match status" value="1"/>
</dbReference>
<dbReference type="GO" id="GO:0020037">
    <property type="term" value="F:heme binding"/>
    <property type="evidence" value="ECO:0007669"/>
    <property type="project" value="InterPro"/>
</dbReference>
<dbReference type="AlphaFoldDB" id="A0A0N7Z8G1"/>
<dbReference type="SUPFAM" id="SSF46458">
    <property type="entry name" value="Globin-like"/>
    <property type="match status" value="1"/>
</dbReference>
<keyword evidence="5" id="KW-0408">Iron</keyword>
<feature type="domain" description="Globin" evidence="7">
    <location>
        <begin position="6"/>
        <end position="154"/>
    </location>
</feature>
<proteinExistence type="evidence at transcript level"/>
<keyword evidence="2 6" id="KW-0349">Heme</keyword>
<dbReference type="GO" id="GO:0005833">
    <property type="term" value="C:hemoglobin complex"/>
    <property type="evidence" value="ECO:0007669"/>
    <property type="project" value="InterPro"/>
</dbReference>
<dbReference type="GO" id="GO:0019825">
    <property type="term" value="F:oxygen binding"/>
    <property type="evidence" value="ECO:0007669"/>
    <property type="project" value="InterPro"/>
</dbReference>
<dbReference type="InterPro" id="IPR002336">
    <property type="entry name" value="Erythrocruorin"/>
</dbReference>
<accession>A0A0N7Z8G1</accession>
<feature type="non-terminal residue" evidence="8">
    <location>
        <position position="1"/>
    </location>
</feature>
<dbReference type="PRINTS" id="PR00611">
    <property type="entry name" value="ERYTHCRUORIN"/>
</dbReference>
<dbReference type="Pfam" id="PF00042">
    <property type="entry name" value="Globin"/>
    <property type="match status" value="1"/>
</dbReference>
<dbReference type="InterPro" id="IPR044399">
    <property type="entry name" value="Mb-like_M"/>
</dbReference>